<feature type="region of interest" description="Disordered" evidence="1">
    <location>
        <begin position="1"/>
        <end position="32"/>
    </location>
</feature>
<dbReference type="RefSeq" id="XP_025353707.1">
    <property type="nucleotide sequence ID" value="XM_025501437.1"/>
</dbReference>
<evidence type="ECO:0000256" key="1">
    <source>
        <dbReference type="SAM" id="MobiDB-lite"/>
    </source>
</evidence>
<dbReference type="GeneID" id="37023218"/>
<evidence type="ECO:0000313" key="3">
    <source>
        <dbReference type="Proteomes" id="UP000245771"/>
    </source>
</evidence>
<dbReference type="InParanoid" id="A0A316VCX8"/>
<dbReference type="Proteomes" id="UP000245771">
    <property type="component" value="Unassembled WGS sequence"/>
</dbReference>
<evidence type="ECO:0000313" key="2">
    <source>
        <dbReference type="EMBL" id="PWN33405.1"/>
    </source>
</evidence>
<feature type="region of interest" description="Disordered" evidence="1">
    <location>
        <begin position="93"/>
        <end position="144"/>
    </location>
</feature>
<feature type="compositionally biased region" description="Polar residues" evidence="1">
    <location>
        <begin position="111"/>
        <end position="138"/>
    </location>
</feature>
<reference evidence="2 3" key="1">
    <citation type="journal article" date="2018" name="Mol. Biol. Evol.">
        <title>Broad Genomic Sampling Reveals a Smut Pathogenic Ancestry of the Fungal Clade Ustilaginomycotina.</title>
        <authorList>
            <person name="Kijpornyongpan T."/>
            <person name="Mondo S.J."/>
            <person name="Barry K."/>
            <person name="Sandor L."/>
            <person name="Lee J."/>
            <person name="Lipzen A."/>
            <person name="Pangilinan J."/>
            <person name="LaButti K."/>
            <person name="Hainaut M."/>
            <person name="Henrissat B."/>
            <person name="Grigoriev I.V."/>
            <person name="Spatafora J.W."/>
            <person name="Aime M.C."/>
        </authorList>
    </citation>
    <scope>NUCLEOTIDE SEQUENCE [LARGE SCALE GENOMIC DNA]</scope>
    <source>
        <strain evidence="2 3">MCA 3882</strain>
    </source>
</reference>
<dbReference type="EMBL" id="KZ819604">
    <property type="protein sequence ID" value="PWN33405.1"/>
    <property type="molecule type" value="Genomic_DNA"/>
</dbReference>
<organism evidence="2 3">
    <name type="scientific">Meira miltonrushii</name>
    <dbReference type="NCBI Taxonomy" id="1280837"/>
    <lineage>
        <taxon>Eukaryota</taxon>
        <taxon>Fungi</taxon>
        <taxon>Dikarya</taxon>
        <taxon>Basidiomycota</taxon>
        <taxon>Ustilaginomycotina</taxon>
        <taxon>Exobasidiomycetes</taxon>
        <taxon>Exobasidiales</taxon>
        <taxon>Brachybasidiaceae</taxon>
        <taxon>Meira</taxon>
    </lineage>
</organism>
<feature type="compositionally biased region" description="Basic and acidic residues" evidence="1">
    <location>
        <begin position="1"/>
        <end position="20"/>
    </location>
</feature>
<feature type="compositionally biased region" description="Basic and acidic residues" evidence="1">
    <location>
        <begin position="100"/>
        <end position="109"/>
    </location>
</feature>
<accession>A0A316VCX8</accession>
<keyword evidence="3" id="KW-1185">Reference proteome</keyword>
<protein>
    <recommendedName>
        <fullName evidence="4">Retrotransposon gag domain-containing protein</fullName>
    </recommendedName>
</protein>
<dbReference type="AlphaFoldDB" id="A0A316VCX8"/>
<evidence type="ECO:0008006" key="4">
    <source>
        <dbReference type="Google" id="ProtNLM"/>
    </source>
</evidence>
<sequence length="336" mass="38981">MSDTKESKSGARSNKGEREGSNFSSNPLPDPKFYILSKAEQMRTIKYLAMINPEIKEVIESGKPIVDPTKLTDPMHLDDLAKLIVEGCEKYSSSRKQMRNKADESEKKRQQTNSDIYEFLSASSTRSDTTTQGQSNRLSEGVMSDTERKAFTPYATISYQPQVVTLDPFYESISPSVWIARSEMTLEDAGYPESRFMYQMQKALPAKSYPAAWCIDFMRRAKANPALMNYNHFKTEFLTIFQPERLIDQTISKMDSVPFAKIDQYVGEFYILRSQVDANTFTDSRWIYAFFRNLPPTWMEKLNDWKVDRMKRNMWQTTTWDELVKTVYTLNSQHLS</sequence>
<name>A0A316VCX8_9BASI</name>
<proteinExistence type="predicted"/>
<gene>
    <name evidence="2" type="ORF">FA14DRAFT_185180</name>
</gene>